<dbReference type="Proteomes" id="UP001280121">
    <property type="component" value="Unassembled WGS sequence"/>
</dbReference>
<proteinExistence type="predicted"/>
<name>A0AAD9XVB8_9ROSI</name>
<evidence type="ECO:0000313" key="1">
    <source>
        <dbReference type="EMBL" id="KAK2666005.1"/>
    </source>
</evidence>
<dbReference type="AlphaFoldDB" id="A0AAD9XVB8"/>
<protein>
    <submittedName>
        <fullName evidence="1">Uncharacterized protein</fullName>
    </submittedName>
</protein>
<evidence type="ECO:0000313" key="2">
    <source>
        <dbReference type="Proteomes" id="UP001280121"/>
    </source>
</evidence>
<comment type="caution">
    <text evidence="1">The sequence shown here is derived from an EMBL/GenBank/DDBJ whole genome shotgun (WGS) entry which is preliminary data.</text>
</comment>
<dbReference type="PANTHER" id="PTHR47481">
    <property type="match status" value="1"/>
</dbReference>
<dbReference type="PANTHER" id="PTHR47481:SF31">
    <property type="entry name" value="OS01G0873500 PROTEIN"/>
    <property type="match status" value="1"/>
</dbReference>
<sequence length="260" mass="29256">MVRRLLVMQLKLEMEMLSMLVMVLVYVVVNDAIPKAIPPQQFQKHFSPQHFSPQHINAKLSLCQMAGFNGEDGQNRMGFVADGGGGGWEKNRWFRSASMVVQICVIGDPYRRQLMEKKKASENYLLWKSLFIPILLNSDLYSLLDGSDPCLPKTLSTDFVLPYTVGCVTVKTLWDTLDKLFVAITRSHILQLKGQLQTLKKGSNSMMQYFEKIKSLVDGLIAVGAPLDDIDVIAHTLHGLPSEYDSFGTSIPLEPRFEFA</sequence>
<accession>A0AAD9XVB8</accession>
<gene>
    <name evidence="1" type="ORF">Ddye_004579</name>
</gene>
<organism evidence="1 2">
    <name type="scientific">Dipteronia dyeriana</name>
    <dbReference type="NCBI Taxonomy" id="168575"/>
    <lineage>
        <taxon>Eukaryota</taxon>
        <taxon>Viridiplantae</taxon>
        <taxon>Streptophyta</taxon>
        <taxon>Embryophyta</taxon>
        <taxon>Tracheophyta</taxon>
        <taxon>Spermatophyta</taxon>
        <taxon>Magnoliopsida</taxon>
        <taxon>eudicotyledons</taxon>
        <taxon>Gunneridae</taxon>
        <taxon>Pentapetalae</taxon>
        <taxon>rosids</taxon>
        <taxon>malvids</taxon>
        <taxon>Sapindales</taxon>
        <taxon>Sapindaceae</taxon>
        <taxon>Hippocastanoideae</taxon>
        <taxon>Acereae</taxon>
        <taxon>Dipteronia</taxon>
    </lineage>
</organism>
<reference evidence="1" key="1">
    <citation type="journal article" date="2023" name="Plant J.">
        <title>Genome sequences and population genomics provide insights into the demographic history, inbreeding, and mutation load of two 'living fossil' tree species of Dipteronia.</title>
        <authorList>
            <person name="Feng Y."/>
            <person name="Comes H.P."/>
            <person name="Chen J."/>
            <person name="Zhu S."/>
            <person name="Lu R."/>
            <person name="Zhang X."/>
            <person name="Li P."/>
            <person name="Qiu J."/>
            <person name="Olsen K.M."/>
            <person name="Qiu Y."/>
        </authorList>
    </citation>
    <scope>NUCLEOTIDE SEQUENCE</scope>
    <source>
        <tissue evidence="1">Leaf</tissue>
    </source>
</reference>
<dbReference type="Pfam" id="PF14223">
    <property type="entry name" value="Retrotran_gag_2"/>
    <property type="match status" value="1"/>
</dbReference>
<keyword evidence="2" id="KW-1185">Reference proteome</keyword>
<dbReference type="EMBL" id="JANJYI010000001">
    <property type="protein sequence ID" value="KAK2666005.1"/>
    <property type="molecule type" value="Genomic_DNA"/>
</dbReference>